<name>A0ABU8H8W7_9BACI</name>
<reference evidence="1 2" key="1">
    <citation type="journal article" date="2018" name="J. Microbiol.">
        <title>Bacillus spongiae sp. nov., isolated from sponge of Jeju Island.</title>
        <authorList>
            <person name="Lee G.E."/>
            <person name="Im W.T."/>
            <person name="Park J.S."/>
        </authorList>
    </citation>
    <scope>NUCLEOTIDE SEQUENCE [LARGE SCALE GENOMIC DNA]</scope>
    <source>
        <strain evidence="1 2">135PIL107-10</strain>
    </source>
</reference>
<evidence type="ECO:0000313" key="1">
    <source>
        <dbReference type="EMBL" id="MEI5905629.1"/>
    </source>
</evidence>
<dbReference type="EMBL" id="JBBAXC010000001">
    <property type="protein sequence ID" value="MEI5905629.1"/>
    <property type="molecule type" value="Genomic_DNA"/>
</dbReference>
<sequence>MSKSLFVRKKQSLKESIRLYLTLTKGGYCQTKAKYDGRQTARDCLALYMYVHAYMNGQSEGVMRTKKISWYGQTKKMYILLYERREMRY</sequence>
<proteinExistence type="predicted"/>
<evidence type="ECO:0000313" key="2">
    <source>
        <dbReference type="Proteomes" id="UP001312865"/>
    </source>
</evidence>
<protein>
    <submittedName>
        <fullName evidence="1">Uncharacterized protein</fullName>
    </submittedName>
</protein>
<dbReference type="Proteomes" id="UP001312865">
    <property type="component" value="Unassembled WGS sequence"/>
</dbReference>
<organism evidence="1 2">
    <name type="scientific">Bacillus spongiae</name>
    <dbReference type="NCBI Taxonomy" id="2683610"/>
    <lineage>
        <taxon>Bacteria</taxon>
        <taxon>Bacillati</taxon>
        <taxon>Bacillota</taxon>
        <taxon>Bacilli</taxon>
        <taxon>Bacillales</taxon>
        <taxon>Bacillaceae</taxon>
        <taxon>Bacillus</taxon>
    </lineage>
</organism>
<keyword evidence="2" id="KW-1185">Reference proteome</keyword>
<accession>A0ABU8H8W7</accession>
<gene>
    <name evidence="1" type="ORF">WAK64_00935</name>
</gene>
<dbReference type="RefSeq" id="WP_336585045.1">
    <property type="nucleotide sequence ID" value="NZ_JBBAXC010000001.1"/>
</dbReference>
<comment type="caution">
    <text evidence="1">The sequence shown here is derived from an EMBL/GenBank/DDBJ whole genome shotgun (WGS) entry which is preliminary data.</text>
</comment>